<dbReference type="InterPro" id="IPR014729">
    <property type="entry name" value="Rossmann-like_a/b/a_fold"/>
</dbReference>
<dbReference type="Proteomes" id="UP001564657">
    <property type="component" value="Unassembled WGS sequence"/>
</dbReference>
<protein>
    <submittedName>
        <fullName evidence="3">Universal stress protein</fullName>
    </submittedName>
</protein>
<feature type="domain" description="UspA" evidence="2">
    <location>
        <begin position="5"/>
        <end position="135"/>
    </location>
</feature>
<accession>A0ABV4BQI7</accession>
<keyword evidence="4" id="KW-1185">Reference proteome</keyword>
<evidence type="ECO:0000313" key="3">
    <source>
        <dbReference type="EMBL" id="MEY7999805.1"/>
    </source>
</evidence>
<dbReference type="Pfam" id="PF00582">
    <property type="entry name" value="Usp"/>
    <property type="match status" value="1"/>
</dbReference>
<dbReference type="PRINTS" id="PR01438">
    <property type="entry name" value="UNVRSLSTRESS"/>
</dbReference>
<proteinExistence type="inferred from homology"/>
<organism evidence="3 4">
    <name type="scientific">Clostridium moutaii</name>
    <dbReference type="NCBI Taxonomy" id="3240932"/>
    <lineage>
        <taxon>Bacteria</taxon>
        <taxon>Bacillati</taxon>
        <taxon>Bacillota</taxon>
        <taxon>Clostridia</taxon>
        <taxon>Eubacteriales</taxon>
        <taxon>Clostridiaceae</taxon>
        <taxon>Clostridium</taxon>
    </lineage>
</organism>
<dbReference type="PANTHER" id="PTHR46268">
    <property type="entry name" value="STRESS RESPONSE PROTEIN NHAX"/>
    <property type="match status" value="1"/>
</dbReference>
<dbReference type="RefSeq" id="WP_369703691.1">
    <property type="nucleotide sequence ID" value="NZ_JBGEWD010000004.1"/>
</dbReference>
<comment type="caution">
    <text evidence="3">The sequence shown here is derived from an EMBL/GenBank/DDBJ whole genome shotgun (WGS) entry which is preliminary data.</text>
</comment>
<name>A0ABV4BQI7_9CLOT</name>
<comment type="similarity">
    <text evidence="1">Belongs to the universal stress protein A family.</text>
</comment>
<evidence type="ECO:0000256" key="1">
    <source>
        <dbReference type="ARBA" id="ARBA00008791"/>
    </source>
</evidence>
<dbReference type="InterPro" id="IPR006015">
    <property type="entry name" value="Universal_stress_UspA"/>
</dbReference>
<dbReference type="CDD" id="cd00293">
    <property type="entry name" value="USP-like"/>
    <property type="match status" value="1"/>
</dbReference>
<dbReference type="Gene3D" id="3.40.50.620">
    <property type="entry name" value="HUPs"/>
    <property type="match status" value="1"/>
</dbReference>
<dbReference type="EMBL" id="JBGEWD010000004">
    <property type="protein sequence ID" value="MEY7999805.1"/>
    <property type="molecule type" value="Genomic_DNA"/>
</dbReference>
<evidence type="ECO:0000259" key="2">
    <source>
        <dbReference type="Pfam" id="PF00582"/>
    </source>
</evidence>
<dbReference type="PANTHER" id="PTHR46268:SF6">
    <property type="entry name" value="UNIVERSAL STRESS PROTEIN UP12"/>
    <property type="match status" value="1"/>
</dbReference>
<gene>
    <name evidence="3" type="ORF">AB8U03_06280</name>
</gene>
<reference evidence="3 4" key="1">
    <citation type="submission" date="2024-08" db="EMBL/GenBank/DDBJ databases">
        <title>Clostridium lapicellarii sp. nov., and Clostridium renhuaiense sp. nov., two species isolated from the mud in a fermentation cellar used for producing sauce-flavour Chinese liquors.</title>
        <authorList>
            <person name="Yang F."/>
            <person name="Wang H."/>
            <person name="Chen L.Q."/>
            <person name="Zhou N."/>
            <person name="Lu J.J."/>
            <person name="Pu X.X."/>
            <person name="Wan B."/>
            <person name="Wang L."/>
            <person name="Liu S.J."/>
        </authorList>
    </citation>
    <scope>NUCLEOTIDE SEQUENCE [LARGE SCALE GENOMIC DNA]</scope>
    <source>
        <strain evidence="3 4">MT-5</strain>
    </source>
</reference>
<dbReference type="SUPFAM" id="SSF52402">
    <property type="entry name" value="Adenine nucleotide alpha hydrolases-like"/>
    <property type="match status" value="1"/>
</dbReference>
<sequence>MKKIKILIPLDGTERSMHSIDWLKKLFNKEEVEVTLMNVTEIVIVNDMIITDEVDRAQLASESILDKAKEEIKDYKVDTFFTFGYASDEILKKASQDNFNIIIMTKSTKKGLARMVGSVTSKVVKNSRQLVIIVPE</sequence>
<evidence type="ECO:0000313" key="4">
    <source>
        <dbReference type="Proteomes" id="UP001564657"/>
    </source>
</evidence>
<dbReference type="InterPro" id="IPR006016">
    <property type="entry name" value="UspA"/>
</dbReference>